<comment type="similarity">
    <text evidence="1">Belongs to the 'phage' integrase family.</text>
</comment>
<dbReference type="CDD" id="cd01189">
    <property type="entry name" value="INT_ICEBs1_C_like"/>
    <property type="match status" value="1"/>
</dbReference>
<evidence type="ECO:0000256" key="2">
    <source>
        <dbReference type="ARBA" id="ARBA00022908"/>
    </source>
</evidence>
<accession>A0ABP5KS85</accession>
<feature type="domain" description="Core-binding (CB)" evidence="8">
    <location>
        <begin position="79"/>
        <end position="160"/>
    </location>
</feature>
<evidence type="ECO:0000259" key="8">
    <source>
        <dbReference type="PROSITE" id="PS51900"/>
    </source>
</evidence>
<dbReference type="PROSITE" id="PS51900">
    <property type="entry name" value="CB"/>
    <property type="match status" value="1"/>
</dbReference>
<keyword evidence="10" id="KW-1185">Reference proteome</keyword>
<keyword evidence="3 5" id="KW-0238">DNA-binding</keyword>
<evidence type="ECO:0000256" key="3">
    <source>
        <dbReference type="ARBA" id="ARBA00023125"/>
    </source>
</evidence>
<sequence length="398" mass="44465">MTDNTTNSDTAKRRPRGDGGLRWSEKRQRWIAEITIGYTPAGKRIVRTASDKSKTRALKKLHEKLRDRADGLPSEDTRYTVAQAVQNWLDHGLSDRDEDTRAKCRSLAQNHIIPDLGARKLRELSADDVDTWLARKAERLSTDTVRQIRSILKRAVTRAQKRDKVKRNVVLLCDVPQGRVGRPSKSLTLEQVGAVLNAAKGTAMYAYIVLSLLIGARTEELRALTWAHVDLDGSPDAEPPVPPSIRVWRSVRAGGKTKTKKSRRTLALPKRCVEALRFQRDLQTRQREAAGKAWQEHDLVFASTVGTARNANNVLRSFRAVLAATDLDPAAWTPREMRHSFVSVLSATGVPIEDISRLAGHKSTEVTETVYWHQIRPALLAGAEAMDEIFPSPDGEVK</sequence>
<dbReference type="PANTHER" id="PTHR30629:SF2">
    <property type="entry name" value="PROPHAGE INTEGRASE INTS-RELATED"/>
    <property type="match status" value="1"/>
</dbReference>
<organism evidence="9 10">
    <name type="scientific">Actinomadura napierensis</name>
    <dbReference type="NCBI Taxonomy" id="267854"/>
    <lineage>
        <taxon>Bacteria</taxon>
        <taxon>Bacillati</taxon>
        <taxon>Actinomycetota</taxon>
        <taxon>Actinomycetes</taxon>
        <taxon>Streptosporangiales</taxon>
        <taxon>Thermomonosporaceae</taxon>
        <taxon>Actinomadura</taxon>
    </lineage>
</organism>
<dbReference type="InterPro" id="IPR053876">
    <property type="entry name" value="Phage_int_M"/>
</dbReference>
<dbReference type="InterPro" id="IPR013762">
    <property type="entry name" value="Integrase-like_cat_sf"/>
</dbReference>
<dbReference type="InterPro" id="IPR010998">
    <property type="entry name" value="Integrase_recombinase_N"/>
</dbReference>
<gene>
    <name evidence="9" type="ORF">GCM10009727_28480</name>
</gene>
<dbReference type="InterPro" id="IPR011010">
    <property type="entry name" value="DNA_brk_join_enz"/>
</dbReference>
<dbReference type="PROSITE" id="PS51898">
    <property type="entry name" value="TYR_RECOMBINASE"/>
    <property type="match status" value="1"/>
</dbReference>
<name>A0ABP5KS85_9ACTN</name>
<evidence type="ECO:0000256" key="5">
    <source>
        <dbReference type="PROSITE-ProRule" id="PRU01248"/>
    </source>
</evidence>
<dbReference type="InterPro" id="IPR050808">
    <property type="entry name" value="Phage_Integrase"/>
</dbReference>
<dbReference type="InterPro" id="IPR002104">
    <property type="entry name" value="Integrase_catalytic"/>
</dbReference>
<dbReference type="PANTHER" id="PTHR30629">
    <property type="entry name" value="PROPHAGE INTEGRASE"/>
    <property type="match status" value="1"/>
</dbReference>
<dbReference type="Proteomes" id="UP001501020">
    <property type="component" value="Unassembled WGS sequence"/>
</dbReference>
<evidence type="ECO:0000256" key="4">
    <source>
        <dbReference type="ARBA" id="ARBA00023172"/>
    </source>
</evidence>
<feature type="region of interest" description="Disordered" evidence="6">
    <location>
        <begin position="1"/>
        <end position="22"/>
    </location>
</feature>
<dbReference type="Pfam" id="PF22022">
    <property type="entry name" value="Phage_int_M"/>
    <property type="match status" value="1"/>
</dbReference>
<evidence type="ECO:0000256" key="1">
    <source>
        <dbReference type="ARBA" id="ARBA00008857"/>
    </source>
</evidence>
<evidence type="ECO:0000313" key="10">
    <source>
        <dbReference type="Proteomes" id="UP001501020"/>
    </source>
</evidence>
<reference evidence="10" key="1">
    <citation type="journal article" date="2019" name="Int. J. Syst. Evol. Microbiol.">
        <title>The Global Catalogue of Microorganisms (GCM) 10K type strain sequencing project: providing services to taxonomists for standard genome sequencing and annotation.</title>
        <authorList>
            <consortium name="The Broad Institute Genomics Platform"/>
            <consortium name="The Broad Institute Genome Sequencing Center for Infectious Disease"/>
            <person name="Wu L."/>
            <person name="Ma J."/>
        </authorList>
    </citation>
    <scope>NUCLEOTIDE SEQUENCE [LARGE SCALE GENOMIC DNA]</scope>
    <source>
        <strain evidence="10">JCM 13850</strain>
    </source>
</reference>
<feature type="domain" description="Tyr recombinase" evidence="7">
    <location>
        <begin position="182"/>
        <end position="385"/>
    </location>
</feature>
<dbReference type="InterPro" id="IPR044068">
    <property type="entry name" value="CB"/>
</dbReference>
<proteinExistence type="inferred from homology"/>
<dbReference type="Pfam" id="PF00589">
    <property type="entry name" value="Phage_integrase"/>
    <property type="match status" value="1"/>
</dbReference>
<evidence type="ECO:0000313" key="9">
    <source>
        <dbReference type="EMBL" id="GAA2134587.1"/>
    </source>
</evidence>
<comment type="caution">
    <text evidence="9">The sequence shown here is derived from an EMBL/GenBank/DDBJ whole genome shotgun (WGS) entry which is preliminary data.</text>
</comment>
<keyword evidence="4" id="KW-0233">DNA recombination</keyword>
<feature type="compositionally biased region" description="Basic and acidic residues" evidence="6">
    <location>
        <begin position="10"/>
        <end position="22"/>
    </location>
</feature>
<dbReference type="SUPFAM" id="SSF56349">
    <property type="entry name" value="DNA breaking-rejoining enzymes"/>
    <property type="match status" value="1"/>
</dbReference>
<dbReference type="EMBL" id="BAAAMR010000020">
    <property type="protein sequence ID" value="GAA2134587.1"/>
    <property type="molecule type" value="Genomic_DNA"/>
</dbReference>
<protein>
    <submittedName>
        <fullName evidence="9">Site-specific integrase</fullName>
    </submittedName>
</protein>
<dbReference type="Gene3D" id="1.10.443.10">
    <property type="entry name" value="Intergrase catalytic core"/>
    <property type="match status" value="1"/>
</dbReference>
<evidence type="ECO:0000259" key="7">
    <source>
        <dbReference type="PROSITE" id="PS51898"/>
    </source>
</evidence>
<evidence type="ECO:0000256" key="6">
    <source>
        <dbReference type="SAM" id="MobiDB-lite"/>
    </source>
</evidence>
<keyword evidence="2" id="KW-0229">DNA integration</keyword>
<dbReference type="Gene3D" id="1.10.150.130">
    <property type="match status" value="1"/>
</dbReference>